<evidence type="ECO:0000259" key="1">
    <source>
        <dbReference type="SMART" id="SM00953"/>
    </source>
</evidence>
<dbReference type="EMBL" id="CP058595">
    <property type="protein sequence ID" value="QLG45413.1"/>
    <property type="molecule type" value="Genomic_DNA"/>
</dbReference>
<protein>
    <submittedName>
        <fullName evidence="2">RES family NAD+ phosphorylase</fullName>
    </submittedName>
</protein>
<name>A0A7H9APU4_9FLAO</name>
<dbReference type="AlphaFoldDB" id="A0A7H9APU4"/>
<gene>
    <name evidence="2" type="ORF">HYG79_08655</name>
</gene>
<sequence>MKLYRLSKEKYKDDLSGKGAERYGGRWNTKGMRMVYTSDSRALAKLEVAVHVSLNRLPRNYYMVTINIPDRLISTYESSMLKGKNWKNNPPIKFTQSEGDGFLRNKEGLALRVPSAVVQGDYNILINPEHPDIKKTSVLQVEKFDFDIRLFK</sequence>
<reference evidence="2 3" key="1">
    <citation type="journal article" date="2006" name="Int. J. Syst. Evol. Microbiol.">
        <title>Costertonia aggregata gen. nov., sp. nov., a mesophilic marine bacterium of the family Flavobacteriaceae, isolated from a mature biofilm.</title>
        <authorList>
            <person name="Kwon K.K."/>
            <person name="Lee Y.K."/>
            <person name="Lee H.K."/>
        </authorList>
    </citation>
    <scope>NUCLEOTIDE SEQUENCE [LARGE SCALE GENOMIC DNA]</scope>
    <source>
        <strain evidence="2 3">KCCM 42265</strain>
    </source>
</reference>
<feature type="domain" description="RES" evidence="1">
    <location>
        <begin position="14"/>
        <end position="140"/>
    </location>
</feature>
<dbReference type="Proteomes" id="UP000509302">
    <property type="component" value="Chromosome"/>
</dbReference>
<dbReference type="InterPro" id="IPR014914">
    <property type="entry name" value="RES_dom"/>
</dbReference>
<organism evidence="2 3">
    <name type="scientific">Costertonia aggregata</name>
    <dbReference type="NCBI Taxonomy" id="343403"/>
    <lineage>
        <taxon>Bacteria</taxon>
        <taxon>Pseudomonadati</taxon>
        <taxon>Bacteroidota</taxon>
        <taxon>Flavobacteriia</taxon>
        <taxon>Flavobacteriales</taxon>
        <taxon>Flavobacteriaceae</taxon>
        <taxon>Costertonia</taxon>
    </lineage>
</organism>
<proteinExistence type="predicted"/>
<dbReference type="RefSeq" id="WP_179241702.1">
    <property type="nucleotide sequence ID" value="NZ_CP058595.1"/>
</dbReference>
<dbReference type="KEGG" id="cagg:HYG79_08655"/>
<keyword evidence="3" id="KW-1185">Reference proteome</keyword>
<evidence type="ECO:0000313" key="3">
    <source>
        <dbReference type="Proteomes" id="UP000509302"/>
    </source>
</evidence>
<evidence type="ECO:0000313" key="2">
    <source>
        <dbReference type="EMBL" id="QLG45413.1"/>
    </source>
</evidence>
<dbReference type="SMART" id="SM00953">
    <property type="entry name" value="RES"/>
    <property type="match status" value="1"/>
</dbReference>
<dbReference type="Pfam" id="PF08808">
    <property type="entry name" value="RES"/>
    <property type="match status" value="1"/>
</dbReference>
<accession>A0A7H9APU4</accession>